<name>A0A1H0BYZ6_ALLAB</name>
<evidence type="ECO:0000313" key="2">
    <source>
        <dbReference type="EMBL" id="SDN50901.1"/>
    </source>
</evidence>
<keyword evidence="3" id="KW-1185">Reference proteome</keyword>
<dbReference type="Proteomes" id="UP000183376">
    <property type="component" value="Chromosome I"/>
</dbReference>
<protein>
    <submittedName>
        <fullName evidence="2">Uncharacterized protein</fullName>
    </submittedName>
</protein>
<dbReference type="STRING" id="211114.SAMN04489726_6929"/>
<evidence type="ECO:0000313" key="3">
    <source>
        <dbReference type="Proteomes" id="UP000183376"/>
    </source>
</evidence>
<sequence length="71" mass="7284">MAFDILLVATAVAVGVALPSVLIAELRSDGCPKDCPCRPEEPHTRPANTALSAPKEGRSVSCISPGSAPIE</sequence>
<reference evidence="2 3" key="1">
    <citation type="submission" date="2016-10" db="EMBL/GenBank/DDBJ databases">
        <authorList>
            <person name="de Groot N.N."/>
        </authorList>
    </citation>
    <scope>NUCLEOTIDE SEQUENCE [LARGE SCALE GENOMIC DNA]</scope>
    <source>
        <strain evidence="2 3">DSM 44149</strain>
    </source>
</reference>
<accession>A0A1H0BYZ6</accession>
<evidence type="ECO:0000256" key="1">
    <source>
        <dbReference type="SAM" id="MobiDB-lite"/>
    </source>
</evidence>
<proteinExistence type="predicted"/>
<dbReference type="EMBL" id="LT629701">
    <property type="protein sequence ID" value="SDN50901.1"/>
    <property type="molecule type" value="Genomic_DNA"/>
</dbReference>
<feature type="region of interest" description="Disordered" evidence="1">
    <location>
        <begin position="39"/>
        <end position="71"/>
    </location>
</feature>
<organism evidence="2 3">
    <name type="scientific">Allokutzneria albata</name>
    <name type="common">Kibdelosporangium albatum</name>
    <dbReference type="NCBI Taxonomy" id="211114"/>
    <lineage>
        <taxon>Bacteria</taxon>
        <taxon>Bacillati</taxon>
        <taxon>Actinomycetota</taxon>
        <taxon>Actinomycetes</taxon>
        <taxon>Pseudonocardiales</taxon>
        <taxon>Pseudonocardiaceae</taxon>
        <taxon>Allokutzneria</taxon>
    </lineage>
</organism>
<gene>
    <name evidence="2" type="ORF">SAMN04489726_6929</name>
</gene>
<dbReference type="AlphaFoldDB" id="A0A1H0BYZ6"/>